<dbReference type="GO" id="GO:0005737">
    <property type="term" value="C:cytoplasm"/>
    <property type="evidence" value="ECO:0007669"/>
    <property type="project" value="TreeGrafter"/>
</dbReference>
<sequence>MDVIPVIDVRHGVAVAAVRGQRADYRPLATPLAAGSDPVAVARGYAALFTFPVLYVADLDGIEGRGRNASLAAELTAALPGVRIWIDDGLRTYEAAERIAEQSDMIPVVGTESLRGGDDVADMRTLPPDAYVLSLDFKDGEFAGPVAVLDEPQHWPDNVIVMTLSRVGASRGPAIAEIAAIVSRAGNRRIYAAGGVRDRADVVALHAAGAAGVLVATALHAGTLKAGDLNEIAGL</sequence>
<dbReference type="CDD" id="cd04723">
    <property type="entry name" value="HisA_HisF"/>
    <property type="match status" value="1"/>
</dbReference>
<evidence type="ECO:0000256" key="1">
    <source>
        <dbReference type="ARBA" id="ARBA00009667"/>
    </source>
</evidence>
<protein>
    <submittedName>
        <fullName evidence="6">Nickel transporter</fullName>
    </submittedName>
</protein>
<evidence type="ECO:0000256" key="3">
    <source>
        <dbReference type="ARBA" id="ARBA00023102"/>
    </source>
</evidence>
<dbReference type="AlphaFoldDB" id="A0A6I3KLZ6"/>
<reference evidence="6 7" key="1">
    <citation type="submission" date="2019-11" db="EMBL/GenBank/DDBJ databases">
        <title>Identification of a novel strain.</title>
        <authorList>
            <person name="Xu Q."/>
            <person name="Wang G."/>
        </authorList>
    </citation>
    <scope>NUCLEOTIDE SEQUENCE [LARGE SCALE GENOMIC DNA]</scope>
    <source>
        <strain evidence="7">xq</strain>
    </source>
</reference>
<dbReference type="InterPro" id="IPR044524">
    <property type="entry name" value="Isoase_HisA-like"/>
</dbReference>
<name>A0A6I3KLZ6_9HYPH</name>
<evidence type="ECO:0000313" key="6">
    <source>
        <dbReference type="EMBL" id="MTD96164.1"/>
    </source>
</evidence>
<keyword evidence="3 5" id="KW-0368">Histidine biosynthesis</keyword>
<evidence type="ECO:0000256" key="4">
    <source>
        <dbReference type="ARBA" id="ARBA00029440"/>
    </source>
</evidence>
<dbReference type="Proteomes" id="UP000440694">
    <property type="component" value="Unassembled WGS sequence"/>
</dbReference>
<accession>A0A6I3KLZ6</accession>
<dbReference type="InterPro" id="IPR013785">
    <property type="entry name" value="Aldolase_TIM"/>
</dbReference>
<dbReference type="Gene3D" id="3.20.20.70">
    <property type="entry name" value="Aldolase class I"/>
    <property type="match status" value="1"/>
</dbReference>
<comment type="similarity">
    <text evidence="1 5">Belongs to the HisA/HisF family.</text>
</comment>
<comment type="pathway">
    <text evidence="4">Amino-acid biosynthesis.</text>
</comment>
<evidence type="ECO:0000313" key="7">
    <source>
        <dbReference type="Proteomes" id="UP000440694"/>
    </source>
</evidence>
<dbReference type="GO" id="GO:0000162">
    <property type="term" value="P:L-tryptophan biosynthetic process"/>
    <property type="evidence" value="ECO:0007669"/>
    <property type="project" value="TreeGrafter"/>
</dbReference>
<comment type="caution">
    <text evidence="6">The sequence shown here is derived from an EMBL/GenBank/DDBJ whole genome shotgun (WGS) entry which is preliminary data.</text>
</comment>
<dbReference type="GO" id="GO:0003949">
    <property type="term" value="F:1-(5-phosphoribosyl)-5-[(5-phosphoribosylamino)methylideneamino]imidazole-4-carboxamide isomerase activity"/>
    <property type="evidence" value="ECO:0007669"/>
    <property type="project" value="InterPro"/>
</dbReference>
<dbReference type="GO" id="GO:0000105">
    <property type="term" value="P:L-histidine biosynthetic process"/>
    <property type="evidence" value="ECO:0007669"/>
    <property type="project" value="UniProtKB-KW"/>
</dbReference>
<evidence type="ECO:0000256" key="5">
    <source>
        <dbReference type="RuleBase" id="RU003657"/>
    </source>
</evidence>
<dbReference type="EMBL" id="WMBQ01000002">
    <property type="protein sequence ID" value="MTD96164.1"/>
    <property type="molecule type" value="Genomic_DNA"/>
</dbReference>
<keyword evidence="7" id="KW-1185">Reference proteome</keyword>
<proteinExistence type="inferred from homology"/>
<dbReference type="SUPFAM" id="SSF51366">
    <property type="entry name" value="Ribulose-phoshate binding barrel"/>
    <property type="match status" value="1"/>
</dbReference>
<dbReference type="Pfam" id="PF00977">
    <property type="entry name" value="His_biosynth"/>
    <property type="match status" value="1"/>
</dbReference>
<keyword evidence="2 5" id="KW-0028">Amino-acid biosynthesis</keyword>
<gene>
    <name evidence="6" type="ORF">GIW81_17630</name>
</gene>
<dbReference type="PANTHER" id="PTHR43090:SF2">
    <property type="entry name" value="1-(5-PHOSPHORIBOSYL)-5-[(5-PHOSPHORIBOSYLAMINO)METHYLIDENEAMINO] IMIDAZOLE-4-CARBOXAMIDE ISOMERASE"/>
    <property type="match status" value="1"/>
</dbReference>
<dbReference type="PANTHER" id="PTHR43090">
    <property type="entry name" value="1-(5-PHOSPHORIBOSYL)-5-[(5-PHOSPHORIBOSYLAMINO)METHYLIDENEAMINO] IMIDAZOLE-4-CARBOXAMIDE ISOMERASE"/>
    <property type="match status" value="1"/>
</dbReference>
<evidence type="ECO:0000256" key="2">
    <source>
        <dbReference type="ARBA" id="ARBA00022605"/>
    </source>
</evidence>
<organism evidence="6 7">
    <name type="scientific">Hyphomicrobium album</name>
    <dbReference type="NCBI Taxonomy" id="2665159"/>
    <lineage>
        <taxon>Bacteria</taxon>
        <taxon>Pseudomonadati</taxon>
        <taxon>Pseudomonadota</taxon>
        <taxon>Alphaproteobacteria</taxon>
        <taxon>Hyphomicrobiales</taxon>
        <taxon>Hyphomicrobiaceae</taxon>
        <taxon>Hyphomicrobium</taxon>
    </lineage>
</organism>
<dbReference type="InterPro" id="IPR011060">
    <property type="entry name" value="RibuloseP-bd_barrel"/>
</dbReference>
<dbReference type="InterPro" id="IPR006062">
    <property type="entry name" value="His_biosynth"/>
</dbReference>
<dbReference type="RefSeq" id="WP_154740851.1">
    <property type="nucleotide sequence ID" value="NZ_WMBQ01000002.1"/>
</dbReference>